<comment type="caution">
    <text evidence="2">The sequence shown here is derived from an EMBL/GenBank/DDBJ whole genome shotgun (WGS) entry which is preliminary data.</text>
</comment>
<proteinExistence type="predicted"/>
<accession>A0ABP1PTT0</accession>
<feature type="compositionally biased region" description="Polar residues" evidence="1">
    <location>
        <begin position="70"/>
        <end position="84"/>
    </location>
</feature>
<evidence type="ECO:0000256" key="1">
    <source>
        <dbReference type="SAM" id="MobiDB-lite"/>
    </source>
</evidence>
<organism evidence="2 3">
    <name type="scientific">Orchesella dallaii</name>
    <dbReference type="NCBI Taxonomy" id="48710"/>
    <lineage>
        <taxon>Eukaryota</taxon>
        <taxon>Metazoa</taxon>
        <taxon>Ecdysozoa</taxon>
        <taxon>Arthropoda</taxon>
        <taxon>Hexapoda</taxon>
        <taxon>Collembola</taxon>
        <taxon>Entomobryomorpha</taxon>
        <taxon>Entomobryoidea</taxon>
        <taxon>Orchesellidae</taxon>
        <taxon>Orchesellinae</taxon>
        <taxon>Orchesella</taxon>
    </lineage>
</organism>
<feature type="region of interest" description="Disordered" evidence="1">
    <location>
        <begin position="207"/>
        <end position="247"/>
    </location>
</feature>
<keyword evidence="3" id="KW-1185">Reference proteome</keyword>
<sequence length="247" mass="27477">MASPFIVSTLAEVEINSQIQISEAGSVFTEPSSSTQSNPTDNDNIGDGIINFVTETISNNTVCDHRTVSESISGTKDQDTNNNKTSDDISITPFDEMRKVSTVAFDPDWPVSYAYSSLEFTGMERKQAAHPVWTFYPLVTKTLYPQISSTSCRYLHLSWNGRGKPIKWKHLCKRSCSVAADGTLPRDKDDDDKEMGMDAEIVDLCTRATTLNEDDDNDGSDQSQEDEEGEIERCTPPPKRSKKIQSE</sequence>
<feature type="region of interest" description="Disordered" evidence="1">
    <location>
        <begin position="70"/>
        <end position="89"/>
    </location>
</feature>
<gene>
    <name evidence="2" type="ORF">ODALV1_LOCUS3693</name>
</gene>
<dbReference type="EMBL" id="CAXLJM020000012">
    <property type="protein sequence ID" value="CAL8077088.1"/>
    <property type="molecule type" value="Genomic_DNA"/>
</dbReference>
<dbReference type="Proteomes" id="UP001642540">
    <property type="component" value="Unassembled WGS sequence"/>
</dbReference>
<name>A0ABP1PTT0_9HEXA</name>
<evidence type="ECO:0000313" key="3">
    <source>
        <dbReference type="Proteomes" id="UP001642540"/>
    </source>
</evidence>
<evidence type="ECO:0000313" key="2">
    <source>
        <dbReference type="EMBL" id="CAL8077088.1"/>
    </source>
</evidence>
<protein>
    <submittedName>
        <fullName evidence="2">Uncharacterized protein</fullName>
    </submittedName>
</protein>
<feature type="compositionally biased region" description="Acidic residues" evidence="1">
    <location>
        <begin position="212"/>
        <end position="230"/>
    </location>
</feature>
<reference evidence="2 3" key="1">
    <citation type="submission" date="2024-08" db="EMBL/GenBank/DDBJ databases">
        <authorList>
            <person name="Cucini C."/>
            <person name="Frati F."/>
        </authorList>
    </citation>
    <scope>NUCLEOTIDE SEQUENCE [LARGE SCALE GENOMIC DNA]</scope>
</reference>